<evidence type="ECO:0000313" key="1">
    <source>
        <dbReference type="EMBL" id="AUG31154.1"/>
    </source>
</evidence>
<dbReference type="AlphaFoldDB" id="A0A2K9DZ46"/>
<dbReference type="Proteomes" id="UP000233276">
    <property type="component" value="Chromosome"/>
</dbReference>
<dbReference type="InterPro" id="IPR046250">
    <property type="entry name" value="DUF6283"/>
</dbReference>
<protein>
    <submittedName>
        <fullName evidence="1">Uncharacterized protein</fullName>
    </submittedName>
</protein>
<dbReference type="Pfam" id="PF19800">
    <property type="entry name" value="DUF6283"/>
    <property type="match status" value="1"/>
</dbReference>
<name>A0A2K9DZ46_9MICO</name>
<organism evidence="1 2">
    <name type="scientific">Microbacterium hominis</name>
    <dbReference type="NCBI Taxonomy" id="162426"/>
    <lineage>
        <taxon>Bacteria</taxon>
        <taxon>Bacillati</taxon>
        <taxon>Actinomycetota</taxon>
        <taxon>Actinomycetes</taxon>
        <taxon>Micrococcales</taxon>
        <taxon>Microbacteriaceae</taxon>
        <taxon>Microbacterium</taxon>
    </lineage>
</organism>
<dbReference type="KEGG" id="mhos:CXR34_08280"/>
<evidence type="ECO:0000313" key="2">
    <source>
        <dbReference type="Proteomes" id="UP000233276"/>
    </source>
</evidence>
<gene>
    <name evidence="1" type="ORF">CXR34_08280</name>
</gene>
<accession>A0A2K9DZ46</accession>
<sequence length="81" mass="8489">MCSGWLGHRDPADLLAVRVGIASGAVDPSCAEYTTDVPLFSSGAEAADHGIRDLQNPDERASQTIAKIVRARQIAGNPVTT</sequence>
<reference evidence="1 2" key="1">
    <citation type="submission" date="2017-12" db="EMBL/GenBank/DDBJ databases">
        <title>Isolation and characterization of estrogens degradatiion strain Microbacterium hominis SJTG1.</title>
        <authorList>
            <person name="Xiong W."/>
            <person name="Yin C."/>
            <person name="Zheng D."/>
            <person name="Liang R."/>
        </authorList>
    </citation>
    <scope>NUCLEOTIDE SEQUENCE [LARGE SCALE GENOMIC DNA]</scope>
    <source>
        <strain evidence="1 2">SJTG1</strain>
    </source>
</reference>
<dbReference type="EMBL" id="CP025299">
    <property type="protein sequence ID" value="AUG31154.1"/>
    <property type="molecule type" value="Genomic_DNA"/>
</dbReference>
<proteinExistence type="predicted"/>